<dbReference type="Pfam" id="PF00091">
    <property type="entry name" value="Tubulin"/>
    <property type="match status" value="1"/>
</dbReference>
<evidence type="ECO:0000256" key="11">
    <source>
        <dbReference type="ARBA" id="ARBA00023212"/>
    </source>
</evidence>
<dbReference type="InterPro" id="IPR023123">
    <property type="entry name" value="Tubulin_C"/>
</dbReference>
<evidence type="ECO:0000256" key="12">
    <source>
        <dbReference type="ARBA" id="ARBA00023242"/>
    </source>
</evidence>
<evidence type="ECO:0000256" key="10">
    <source>
        <dbReference type="ARBA" id="ARBA00023134"/>
    </source>
</evidence>
<evidence type="ECO:0000256" key="13">
    <source>
        <dbReference type="ARBA" id="ARBA00023273"/>
    </source>
</evidence>
<dbReference type="PROSITE" id="PS00227">
    <property type="entry name" value="TUBULIN"/>
    <property type="match status" value="1"/>
</dbReference>
<evidence type="ECO:0000256" key="15">
    <source>
        <dbReference type="ARBA" id="ARBA00046149"/>
    </source>
</evidence>
<gene>
    <name evidence="18" type="ORF">H4Q32_013014</name>
</gene>
<dbReference type="InterPro" id="IPR000217">
    <property type="entry name" value="Tubulin"/>
</dbReference>
<dbReference type="SUPFAM" id="SSF55307">
    <property type="entry name" value="Tubulin C-terminal domain-like"/>
    <property type="match status" value="1"/>
</dbReference>
<comment type="caution">
    <text evidence="18">The sequence shown here is derived from an EMBL/GenBank/DDBJ whole genome shotgun (WGS) entry which is preliminary data.</text>
</comment>
<evidence type="ECO:0000256" key="8">
    <source>
        <dbReference type="ARBA" id="ARBA00022741"/>
    </source>
</evidence>
<evidence type="ECO:0000256" key="3">
    <source>
        <dbReference type="ARBA" id="ARBA00004138"/>
    </source>
</evidence>
<dbReference type="EMBL" id="JACTAM010000015">
    <property type="protein sequence ID" value="KAI2656168.1"/>
    <property type="molecule type" value="Genomic_DNA"/>
</dbReference>
<keyword evidence="6" id="KW-0963">Cytoplasm</keyword>
<evidence type="ECO:0000259" key="17">
    <source>
        <dbReference type="SMART" id="SM00864"/>
    </source>
</evidence>
<keyword evidence="9" id="KW-0970">Cilium biogenesis/degradation</keyword>
<evidence type="ECO:0000256" key="14">
    <source>
        <dbReference type="ARBA" id="ARBA00030594"/>
    </source>
</evidence>
<sequence>MSVVSLQLGQCGNQIGHELFSVISDDSNGPNRKKYKQCSDDRFFYETSAGELVARAVLVDMEPKVISQAIAKASKSGRWRYGDKAHFSQKQGSGNNWANGFCVHGPRHEEAVEDLVRKEIERCDRLAGIFTMMSVAGGTGSGVGTYITQRLRDLYPNSFILNQVTWPYGAGEVIVQNYNSVLTLSHLYQLSDAILVHENDTVHKICSRLMNIKHISISDVNKVIAHQLASVLQPAYTADSPCHYSTNPIGELMSSLVSHPEYKLLSLCNIPQMSSTSLAYSVFNWPGLLKHLRIDWTVSAPSAVTSGGENGFKDPTLYVPWLKTENSFSTWTCPVAFNGYEKSATLVSNSQSLLKPLDNIVRKAWNMFASRAYVHQYTKFGISEEDFLDSFTALEQIISSYTHL</sequence>
<evidence type="ECO:0000256" key="5">
    <source>
        <dbReference type="ARBA" id="ARBA00014184"/>
    </source>
</evidence>
<keyword evidence="12" id="KW-0539">Nucleus</keyword>
<feature type="domain" description="Tubulin/FtsZ GTPase" evidence="17">
    <location>
        <begin position="40"/>
        <end position="240"/>
    </location>
</feature>
<evidence type="ECO:0000256" key="1">
    <source>
        <dbReference type="ARBA" id="ARBA00004114"/>
    </source>
</evidence>
<dbReference type="InterPro" id="IPR002967">
    <property type="entry name" value="Delta_tubulin"/>
</dbReference>
<evidence type="ECO:0000313" key="18">
    <source>
        <dbReference type="EMBL" id="KAI2656168.1"/>
    </source>
</evidence>
<accession>A0ABQ8LZY4</accession>
<comment type="function">
    <text evidence="15">Acts as a positive regulator of hedgehog signaling and regulates ciliary function.</text>
</comment>
<evidence type="ECO:0000256" key="4">
    <source>
        <dbReference type="ARBA" id="ARBA00009636"/>
    </source>
</evidence>
<evidence type="ECO:0000256" key="9">
    <source>
        <dbReference type="ARBA" id="ARBA00022794"/>
    </source>
</evidence>
<keyword evidence="19" id="KW-1185">Reference proteome</keyword>
<protein>
    <recommendedName>
        <fullName evidence="5">Tubulin delta chain</fullName>
    </recommendedName>
    <alternativeName>
        <fullName evidence="14">Delta-tubulin</fullName>
    </alternativeName>
</protein>
<dbReference type="InterPro" id="IPR003008">
    <property type="entry name" value="Tubulin_FtsZ_GTPase"/>
</dbReference>
<dbReference type="SMART" id="SM00864">
    <property type="entry name" value="Tubulin"/>
    <property type="match status" value="1"/>
</dbReference>
<comment type="subcellular location">
    <subcellularLocation>
        <location evidence="3">Cell projection</location>
        <location evidence="3">Cilium</location>
    </subcellularLocation>
    <subcellularLocation>
        <location evidence="1">Cytoplasm</location>
        <location evidence="1">Cytoskeleton</location>
        <location evidence="1">Microtubule organizing center</location>
        <location evidence="1">Centrosome</location>
        <location evidence="1">Centriole</location>
    </subcellularLocation>
    <subcellularLocation>
        <location evidence="2">Nucleus</location>
    </subcellularLocation>
</comment>
<name>A0ABQ8LZY4_LABRO</name>
<dbReference type="InterPro" id="IPR008280">
    <property type="entry name" value="Tub_FtsZ_C"/>
</dbReference>
<evidence type="ECO:0000313" key="19">
    <source>
        <dbReference type="Proteomes" id="UP000830375"/>
    </source>
</evidence>
<dbReference type="CDD" id="cd02189">
    <property type="entry name" value="delta_zeta_tubulin-like"/>
    <property type="match status" value="1"/>
</dbReference>
<dbReference type="InterPro" id="IPR017975">
    <property type="entry name" value="Tubulin_CS"/>
</dbReference>
<comment type="similarity">
    <text evidence="4 16">Belongs to the tubulin family.</text>
</comment>
<dbReference type="Gene3D" id="1.10.287.600">
    <property type="entry name" value="Helix hairpin bin"/>
    <property type="match status" value="1"/>
</dbReference>
<keyword evidence="8 16" id="KW-0547">Nucleotide-binding</keyword>
<dbReference type="PANTHER" id="PTHR11588">
    <property type="entry name" value="TUBULIN"/>
    <property type="match status" value="1"/>
</dbReference>
<dbReference type="Proteomes" id="UP000830375">
    <property type="component" value="Unassembled WGS sequence"/>
</dbReference>
<keyword evidence="7 16" id="KW-0493">Microtubule</keyword>
<dbReference type="Gene3D" id="3.40.50.1440">
    <property type="entry name" value="Tubulin/FtsZ, GTPase domain"/>
    <property type="match status" value="1"/>
</dbReference>
<evidence type="ECO:0000256" key="2">
    <source>
        <dbReference type="ARBA" id="ARBA00004123"/>
    </source>
</evidence>
<keyword evidence="13" id="KW-0966">Cell projection</keyword>
<proteinExistence type="inferred from homology"/>
<dbReference type="PRINTS" id="PR01224">
    <property type="entry name" value="DELTATUBULIN"/>
</dbReference>
<dbReference type="InterPro" id="IPR036525">
    <property type="entry name" value="Tubulin/FtsZ_GTPase_sf"/>
</dbReference>
<dbReference type="SUPFAM" id="SSF52490">
    <property type="entry name" value="Tubulin nucleotide-binding domain-like"/>
    <property type="match status" value="1"/>
</dbReference>
<evidence type="ECO:0000256" key="7">
    <source>
        <dbReference type="ARBA" id="ARBA00022701"/>
    </source>
</evidence>
<evidence type="ECO:0000256" key="16">
    <source>
        <dbReference type="RuleBase" id="RU000352"/>
    </source>
</evidence>
<dbReference type="PRINTS" id="PR01161">
    <property type="entry name" value="TUBULIN"/>
</dbReference>
<reference evidence="18 19" key="1">
    <citation type="submission" date="2022-01" db="EMBL/GenBank/DDBJ databases">
        <title>A high-quality chromosome-level genome assembly of rohu carp, Labeo rohita.</title>
        <authorList>
            <person name="Arick M.A. II"/>
            <person name="Hsu C.-Y."/>
            <person name="Magbanua Z."/>
            <person name="Pechanova O."/>
            <person name="Grover C."/>
            <person name="Miller E."/>
            <person name="Thrash A."/>
            <person name="Ezzel L."/>
            <person name="Alam S."/>
            <person name="Benzie J."/>
            <person name="Hamilton M."/>
            <person name="Karsi A."/>
            <person name="Lawrence M.L."/>
            <person name="Peterson D.G."/>
        </authorList>
    </citation>
    <scope>NUCLEOTIDE SEQUENCE [LARGE SCALE GENOMIC DNA]</scope>
    <source>
        <strain evidence="19">BAU-BD-2019</strain>
        <tissue evidence="18">Blood</tissue>
    </source>
</reference>
<keyword evidence="10 16" id="KW-0342">GTP-binding</keyword>
<organism evidence="18 19">
    <name type="scientific">Labeo rohita</name>
    <name type="common">Indian major carp</name>
    <name type="synonym">Cyprinus rohita</name>
    <dbReference type="NCBI Taxonomy" id="84645"/>
    <lineage>
        <taxon>Eukaryota</taxon>
        <taxon>Metazoa</taxon>
        <taxon>Chordata</taxon>
        <taxon>Craniata</taxon>
        <taxon>Vertebrata</taxon>
        <taxon>Euteleostomi</taxon>
        <taxon>Actinopterygii</taxon>
        <taxon>Neopterygii</taxon>
        <taxon>Teleostei</taxon>
        <taxon>Ostariophysi</taxon>
        <taxon>Cypriniformes</taxon>
        <taxon>Cyprinidae</taxon>
        <taxon>Labeoninae</taxon>
        <taxon>Labeonini</taxon>
        <taxon>Labeo</taxon>
    </lineage>
</organism>
<keyword evidence="11" id="KW-0206">Cytoskeleton</keyword>
<evidence type="ECO:0000256" key="6">
    <source>
        <dbReference type="ARBA" id="ARBA00022490"/>
    </source>
</evidence>